<protein>
    <recommendedName>
        <fullName evidence="4">Lipoprotein</fullName>
    </recommendedName>
</protein>
<evidence type="ECO:0000313" key="3">
    <source>
        <dbReference type="Proteomes" id="UP000886879"/>
    </source>
</evidence>
<proteinExistence type="predicted"/>
<dbReference type="AlphaFoldDB" id="A0A9D0YSX1"/>
<comment type="caution">
    <text evidence="2">The sequence shown here is derived from an EMBL/GenBank/DDBJ whole genome shotgun (WGS) entry which is preliminary data.</text>
</comment>
<name>A0A9D0YSX1_9FIRM</name>
<dbReference type="EMBL" id="DVFO01000087">
    <property type="protein sequence ID" value="HIQ61487.1"/>
    <property type="molecule type" value="Genomic_DNA"/>
</dbReference>
<reference evidence="2" key="1">
    <citation type="submission" date="2020-10" db="EMBL/GenBank/DDBJ databases">
        <authorList>
            <person name="Gilroy R."/>
        </authorList>
    </citation>
    <scope>NUCLEOTIDE SEQUENCE</scope>
    <source>
        <strain evidence="2">ChiGjej2B2-12916</strain>
    </source>
</reference>
<evidence type="ECO:0008006" key="4">
    <source>
        <dbReference type="Google" id="ProtNLM"/>
    </source>
</evidence>
<gene>
    <name evidence="2" type="ORF">IAD31_07860</name>
</gene>
<organism evidence="2 3">
    <name type="scientific">Candidatus Enterenecus faecium</name>
    <dbReference type="NCBI Taxonomy" id="2840780"/>
    <lineage>
        <taxon>Bacteria</taxon>
        <taxon>Bacillati</taxon>
        <taxon>Bacillota</taxon>
        <taxon>Clostridia</taxon>
        <taxon>Eubacteriales</taxon>
        <taxon>Candidatus Enterenecus</taxon>
    </lineage>
</organism>
<feature type="signal peptide" evidence="1">
    <location>
        <begin position="1"/>
        <end position="23"/>
    </location>
</feature>
<accession>A0A9D0YSX1</accession>
<keyword evidence="1" id="KW-0732">Signal</keyword>
<dbReference type="Proteomes" id="UP000886879">
    <property type="component" value="Unassembled WGS sequence"/>
</dbReference>
<sequence length="184" mass="20210">MKRLLMLSAATLCAGLLLTGCTAFINKTEVTTEEKVTTLKPVQTPEPVGQTEVFDALAGESILGVVILNPTQAELDLAGNVDQVYPDQEYGEYMLIVPKLPGSTITLQEISYDTNTGEITDIQDVHTTSGPEPVSMLVQQDIPEGFPTLRVVIEADGRTGTYELSYYGKGDGRRDFYVMWNREE</sequence>
<evidence type="ECO:0000256" key="1">
    <source>
        <dbReference type="SAM" id="SignalP"/>
    </source>
</evidence>
<reference evidence="2" key="2">
    <citation type="journal article" date="2021" name="PeerJ">
        <title>Extensive microbial diversity within the chicken gut microbiome revealed by metagenomics and culture.</title>
        <authorList>
            <person name="Gilroy R."/>
            <person name="Ravi A."/>
            <person name="Getino M."/>
            <person name="Pursley I."/>
            <person name="Horton D.L."/>
            <person name="Alikhan N.F."/>
            <person name="Baker D."/>
            <person name="Gharbi K."/>
            <person name="Hall N."/>
            <person name="Watson M."/>
            <person name="Adriaenssens E.M."/>
            <person name="Foster-Nyarko E."/>
            <person name="Jarju S."/>
            <person name="Secka A."/>
            <person name="Antonio M."/>
            <person name="Oren A."/>
            <person name="Chaudhuri R.R."/>
            <person name="La Ragione R."/>
            <person name="Hildebrand F."/>
            <person name="Pallen M.J."/>
        </authorList>
    </citation>
    <scope>NUCLEOTIDE SEQUENCE</scope>
    <source>
        <strain evidence="2">ChiGjej2B2-12916</strain>
    </source>
</reference>
<dbReference type="PROSITE" id="PS51257">
    <property type="entry name" value="PROKAR_LIPOPROTEIN"/>
    <property type="match status" value="1"/>
</dbReference>
<feature type="chain" id="PRO_5038395305" description="Lipoprotein" evidence="1">
    <location>
        <begin position="24"/>
        <end position="184"/>
    </location>
</feature>
<evidence type="ECO:0000313" key="2">
    <source>
        <dbReference type="EMBL" id="HIQ61487.1"/>
    </source>
</evidence>